<evidence type="ECO:0000313" key="1">
    <source>
        <dbReference type="EMBL" id="KAI4470434.1"/>
    </source>
</evidence>
<accession>A0ACB9TUW3</accession>
<dbReference type="Proteomes" id="UP001056778">
    <property type="component" value="Chromosome 1"/>
</dbReference>
<name>A0ACB9TUW3_HOLOL</name>
<comment type="caution">
    <text evidence="1">The sequence shown here is derived from an EMBL/GenBank/DDBJ whole genome shotgun (WGS) entry which is preliminary data.</text>
</comment>
<protein>
    <submittedName>
        <fullName evidence="1">Enzymatic polyprotein-related</fullName>
    </submittedName>
</protein>
<proteinExistence type="predicted"/>
<reference evidence="1" key="1">
    <citation type="submission" date="2022-04" db="EMBL/GenBank/DDBJ databases">
        <title>Chromosome-scale genome assembly of Holotrichia oblita Faldermann.</title>
        <authorList>
            <person name="Rongchong L."/>
        </authorList>
    </citation>
    <scope>NUCLEOTIDE SEQUENCE</scope>
    <source>
        <strain evidence="1">81SQS9</strain>
    </source>
</reference>
<organism evidence="1 2">
    <name type="scientific">Holotrichia oblita</name>
    <name type="common">Chafer beetle</name>
    <dbReference type="NCBI Taxonomy" id="644536"/>
    <lineage>
        <taxon>Eukaryota</taxon>
        <taxon>Metazoa</taxon>
        <taxon>Ecdysozoa</taxon>
        <taxon>Arthropoda</taxon>
        <taxon>Hexapoda</taxon>
        <taxon>Insecta</taxon>
        <taxon>Pterygota</taxon>
        <taxon>Neoptera</taxon>
        <taxon>Endopterygota</taxon>
        <taxon>Coleoptera</taxon>
        <taxon>Polyphaga</taxon>
        <taxon>Scarabaeiformia</taxon>
        <taxon>Scarabaeidae</taxon>
        <taxon>Melolonthinae</taxon>
        <taxon>Holotrichia</taxon>
    </lineage>
</organism>
<evidence type="ECO:0000313" key="2">
    <source>
        <dbReference type="Proteomes" id="UP001056778"/>
    </source>
</evidence>
<dbReference type="EMBL" id="CM043015">
    <property type="protein sequence ID" value="KAI4470434.1"/>
    <property type="molecule type" value="Genomic_DNA"/>
</dbReference>
<keyword evidence="2" id="KW-1185">Reference proteome</keyword>
<sequence>MYERNRKHFGRGTAQSTRARRSRKRTPPRHRSPVGRISRDHSRPKFERSRSIERFQRRSRDKQESRFERISPEHFESPIKLVDEPGRFEPPPREMIGHSRSFEGERYISPPRFEERPEVIEPPALERNINFDCPADYGKFPGGERFFEAAGTSNNLATTRPVLESIPNFPAHGKDENNDKPDPWTSAPSSSTSQLQPTFGQEKGSSLIPEFDPETSNLSVNAFLRLIDKIGQDKEWSSHDRKFQFSMKLRGPAKDWFVNGNKFLESWSSIKKQFRSSFPDDMDYHFTLTNMLQRTKRADEDLSSYFNYKIVLLRNCNILGRKAVSCLIGGLPDTLTDIKSTALDKNFATPEELYKFLMDENIEEAENQNSNRKCGTCGKRGHCDCRKSEGKVSQHEDPLRSKGGIKCYKDIYVSGSKLKCLYDEEFPHNTIRESDIDFLKLRYRRQITVINGYDRSTITALGQAQIMVRVDNLFTEMPFFVVKDNVQETPVVLGRVTLKFPHTTSRNVIFFTAEDNFEERPERDRSVAELRRSRSPPIRRGHDHEFILHRGSPDRNLTRSPRRSPTGRLYKEPMFVTQFYGKLWKCLLCIFNVTGGI</sequence>
<gene>
    <name evidence="1" type="ORF">MML48_1g00538</name>
</gene>